<evidence type="ECO:0000313" key="10">
    <source>
        <dbReference type="Proteomes" id="UP000053201"/>
    </source>
</evidence>
<dbReference type="AlphaFoldDB" id="A0A0L0HSN9"/>
<dbReference type="InParanoid" id="A0A0L0HSN9"/>
<dbReference type="PANTHER" id="PTHR13048">
    <property type="entry name" value="TRAFFICKING PROTEIN PARTICLE COMPLEX SUBUNIT 3"/>
    <property type="match status" value="1"/>
</dbReference>
<dbReference type="VEuPathDB" id="FungiDB:SPPG_01514"/>
<accession>A0A0L0HSN9</accession>
<evidence type="ECO:0000256" key="4">
    <source>
        <dbReference type="ARBA" id="ARBA00022448"/>
    </source>
</evidence>
<dbReference type="GO" id="GO:0005783">
    <property type="term" value="C:endoplasmic reticulum"/>
    <property type="evidence" value="ECO:0007669"/>
    <property type="project" value="UniProtKB-SubCell"/>
</dbReference>
<dbReference type="FunCoup" id="A0A0L0HSN9">
    <property type="interactions" value="697"/>
</dbReference>
<evidence type="ECO:0000256" key="3">
    <source>
        <dbReference type="ARBA" id="ARBA00006218"/>
    </source>
</evidence>
<evidence type="ECO:0000256" key="8">
    <source>
        <dbReference type="PIRNR" id="PIRNR018293"/>
    </source>
</evidence>
<proteinExistence type="inferred from homology"/>
<evidence type="ECO:0000256" key="6">
    <source>
        <dbReference type="ARBA" id="ARBA00022892"/>
    </source>
</evidence>
<dbReference type="GeneID" id="27685172"/>
<evidence type="ECO:0000313" key="9">
    <source>
        <dbReference type="EMBL" id="KND04072.1"/>
    </source>
</evidence>
<dbReference type="GO" id="GO:0005794">
    <property type="term" value="C:Golgi apparatus"/>
    <property type="evidence" value="ECO:0007669"/>
    <property type="project" value="UniProtKB-SubCell"/>
</dbReference>
<reference evidence="9 10" key="1">
    <citation type="submission" date="2009-08" db="EMBL/GenBank/DDBJ databases">
        <title>The Genome Sequence of Spizellomyces punctatus strain DAOM BR117.</title>
        <authorList>
            <consortium name="The Broad Institute Genome Sequencing Platform"/>
            <person name="Russ C."/>
            <person name="Cuomo C."/>
            <person name="Shea T."/>
            <person name="Young S.K."/>
            <person name="Zeng Q."/>
            <person name="Koehrsen M."/>
            <person name="Haas B."/>
            <person name="Borodovsky M."/>
            <person name="Guigo R."/>
            <person name="Alvarado L."/>
            <person name="Berlin A."/>
            <person name="Bochicchio J."/>
            <person name="Borenstein D."/>
            <person name="Chapman S."/>
            <person name="Chen Z."/>
            <person name="Engels R."/>
            <person name="Freedman E."/>
            <person name="Gellesch M."/>
            <person name="Goldberg J."/>
            <person name="Griggs A."/>
            <person name="Gujja S."/>
            <person name="Heiman D."/>
            <person name="Hepburn T."/>
            <person name="Howarth C."/>
            <person name="Jen D."/>
            <person name="Larson L."/>
            <person name="Lewis B."/>
            <person name="Mehta T."/>
            <person name="Park D."/>
            <person name="Pearson M."/>
            <person name="Roberts A."/>
            <person name="Saif S."/>
            <person name="Shenoy N."/>
            <person name="Sisk P."/>
            <person name="Stolte C."/>
            <person name="Sykes S."/>
            <person name="Thomson T."/>
            <person name="Walk T."/>
            <person name="White J."/>
            <person name="Yandava C."/>
            <person name="Burger G."/>
            <person name="Gray M.W."/>
            <person name="Holland P.W.H."/>
            <person name="King N."/>
            <person name="Lang F.B.F."/>
            <person name="Roger A.J."/>
            <person name="Ruiz-Trillo I."/>
            <person name="Lander E."/>
            <person name="Nusbaum C."/>
        </authorList>
    </citation>
    <scope>NUCLEOTIDE SEQUENCE [LARGE SCALE GENOMIC DNA]</scope>
    <source>
        <strain evidence="9 10">DAOM BR117</strain>
    </source>
</reference>
<dbReference type="GO" id="GO:0030008">
    <property type="term" value="C:TRAPP complex"/>
    <property type="evidence" value="ECO:0007669"/>
    <property type="project" value="InterPro"/>
</dbReference>
<dbReference type="GO" id="GO:0048193">
    <property type="term" value="P:Golgi vesicle transport"/>
    <property type="evidence" value="ECO:0007669"/>
    <property type="project" value="InterPro"/>
</dbReference>
<dbReference type="RefSeq" id="XP_016612111.1">
    <property type="nucleotide sequence ID" value="XM_016749832.1"/>
</dbReference>
<evidence type="ECO:0000256" key="7">
    <source>
        <dbReference type="ARBA" id="ARBA00023034"/>
    </source>
</evidence>
<dbReference type="InterPro" id="IPR007194">
    <property type="entry name" value="TRAPP_component"/>
</dbReference>
<protein>
    <recommendedName>
        <fullName evidence="8">Trafficking protein particle complex subunit BET3</fullName>
    </recommendedName>
</protein>
<dbReference type="PIRSF" id="PIRSF018293">
    <property type="entry name" value="TRAPP_I_complex_Bet3"/>
    <property type="match status" value="1"/>
</dbReference>
<dbReference type="EMBL" id="KQ257451">
    <property type="protein sequence ID" value="KND04072.1"/>
    <property type="molecule type" value="Genomic_DNA"/>
</dbReference>
<keyword evidence="4 8" id="KW-0813">Transport</keyword>
<evidence type="ECO:0000256" key="1">
    <source>
        <dbReference type="ARBA" id="ARBA00004222"/>
    </source>
</evidence>
<comment type="similarity">
    <text evidence="3 8">Belongs to the TRAPP small subunits family. BET3 subfamily.</text>
</comment>
<name>A0A0L0HSN9_SPIPD</name>
<dbReference type="Gene3D" id="3.30.1380.20">
    <property type="entry name" value="Trafficking protein particle complex subunit 3"/>
    <property type="match status" value="1"/>
</dbReference>
<dbReference type="InterPro" id="IPR016721">
    <property type="entry name" value="Bet3"/>
</dbReference>
<dbReference type="GO" id="GO:0016236">
    <property type="term" value="P:macroautophagy"/>
    <property type="evidence" value="ECO:0007669"/>
    <property type="project" value="UniProtKB-ARBA"/>
</dbReference>
<dbReference type="OMA" id="MVQMQVQ"/>
<dbReference type="eggNOG" id="KOG3330">
    <property type="taxonomic scope" value="Eukaryota"/>
</dbReference>
<organism evidence="9 10">
    <name type="scientific">Spizellomyces punctatus (strain DAOM BR117)</name>
    <dbReference type="NCBI Taxonomy" id="645134"/>
    <lineage>
        <taxon>Eukaryota</taxon>
        <taxon>Fungi</taxon>
        <taxon>Fungi incertae sedis</taxon>
        <taxon>Chytridiomycota</taxon>
        <taxon>Chytridiomycota incertae sedis</taxon>
        <taxon>Chytridiomycetes</taxon>
        <taxon>Spizellomycetales</taxon>
        <taxon>Spizellomycetaceae</taxon>
        <taxon>Spizellomyces</taxon>
    </lineage>
</organism>
<evidence type="ECO:0000256" key="2">
    <source>
        <dbReference type="ARBA" id="ARBA00004240"/>
    </source>
</evidence>
<dbReference type="Pfam" id="PF04051">
    <property type="entry name" value="TRAPP"/>
    <property type="match status" value="1"/>
</dbReference>
<dbReference type="STRING" id="645134.A0A0L0HSN9"/>
<sequence length="187" mass="21140">MLRQPRQTGDEIWKTKVDKISAELFTLTYGSVVAQLMKDHENYIEVNKHLEKMGYNIGVRLIEDFLAKSGTTKCGDFRETADTIAKIGFKIFLGISPTVTNWSADSKEFSLVLEDNPLSDFVELPEDAVTELWYSNVLCGVLRGALEMVHMQVEVAFVSDILRGDDLTEMRVKLVKYLEEEVPAGED</sequence>
<dbReference type="OrthoDB" id="10262857at2759"/>
<dbReference type="InterPro" id="IPR024096">
    <property type="entry name" value="NO_sig/Golgi_transp_ligand-bd"/>
</dbReference>
<keyword evidence="7 8" id="KW-0333">Golgi apparatus</keyword>
<dbReference type="Proteomes" id="UP000053201">
    <property type="component" value="Unassembled WGS sequence"/>
</dbReference>
<gene>
    <name evidence="9" type="ORF">SPPG_01514</name>
</gene>
<dbReference type="CDD" id="cd14942">
    <property type="entry name" value="TRAPPC3_bet3"/>
    <property type="match status" value="1"/>
</dbReference>
<keyword evidence="10" id="KW-1185">Reference proteome</keyword>
<keyword evidence="6 8" id="KW-0931">ER-Golgi transport</keyword>
<dbReference type="FunFam" id="3.30.1380.20:FF:000001">
    <property type="entry name" value="Trafficking protein particle complex subunit BET3"/>
    <property type="match status" value="1"/>
</dbReference>
<dbReference type="SUPFAM" id="SSF111126">
    <property type="entry name" value="Ligand-binding domain in the NO signalling and Golgi transport"/>
    <property type="match status" value="1"/>
</dbReference>
<keyword evidence="5" id="KW-0256">Endoplasmic reticulum</keyword>
<evidence type="ECO:0000256" key="5">
    <source>
        <dbReference type="ARBA" id="ARBA00022824"/>
    </source>
</evidence>
<comment type="subcellular location">
    <subcellularLocation>
        <location evidence="2">Endoplasmic reticulum</location>
    </subcellularLocation>
    <subcellularLocation>
        <location evidence="1 8">Golgi apparatus</location>
        <location evidence="1 8">cis-Golgi network</location>
    </subcellularLocation>
</comment>